<dbReference type="AlphaFoldDB" id="A0A2U1AWZ3"/>
<protein>
    <submittedName>
        <fullName evidence="2">Uncharacterized protein</fullName>
    </submittedName>
</protein>
<gene>
    <name evidence="2" type="ORF">C8E01_106254</name>
</gene>
<dbReference type="EMBL" id="QEKI01000006">
    <property type="protein sequence ID" value="PVY40912.1"/>
    <property type="molecule type" value="Genomic_DNA"/>
</dbReference>
<name>A0A2U1AWZ3_9BACT</name>
<dbReference type="RefSeq" id="WP_116543639.1">
    <property type="nucleotide sequence ID" value="NZ_QEKI01000006.1"/>
</dbReference>
<sequence length="171" mass="18513">MLTDISWSHFFLTAGTVLVLYYLTVLLLFYRHDIKHQLSQTFLRAGLPAPRPSPSQESILGAAFPEAAPSLSSASDLLVAPAEAAPPQTLSTLKADLLTELDSLLESAAEMGLDKAAFLSLLHLLDERHMHTADEKLAVQRYLLEQGPAKLSFPLTATDLAAAETDLPHPA</sequence>
<evidence type="ECO:0000313" key="2">
    <source>
        <dbReference type="EMBL" id="PVY40912.1"/>
    </source>
</evidence>
<proteinExistence type="predicted"/>
<keyword evidence="1" id="KW-0472">Membrane</keyword>
<comment type="caution">
    <text evidence="2">The sequence shown here is derived from an EMBL/GenBank/DDBJ whole genome shotgun (WGS) entry which is preliminary data.</text>
</comment>
<organism evidence="2 3">
    <name type="scientific">Pontibacter virosus</name>
    <dbReference type="NCBI Taxonomy" id="1765052"/>
    <lineage>
        <taxon>Bacteria</taxon>
        <taxon>Pseudomonadati</taxon>
        <taxon>Bacteroidota</taxon>
        <taxon>Cytophagia</taxon>
        <taxon>Cytophagales</taxon>
        <taxon>Hymenobacteraceae</taxon>
        <taxon>Pontibacter</taxon>
    </lineage>
</organism>
<keyword evidence="3" id="KW-1185">Reference proteome</keyword>
<reference evidence="2 3" key="1">
    <citation type="submission" date="2018-04" db="EMBL/GenBank/DDBJ databases">
        <title>Genomic Encyclopedia of Type Strains, Phase IV (KMG-IV): sequencing the most valuable type-strain genomes for metagenomic binning, comparative biology and taxonomic classification.</title>
        <authorList>
            <person name="Goeker M."/>
        </authorList>
    </citation>
    <scope>NUCLEOTIDE SEQUENCE [LARGE SCALE GENOMIC DNA]</scope>
    <source>
        <strain evidence="2 3">DSM 100231</strain>
    </source>
</reference>
<accession>A0A2U1AWZ3</accession>
<keyword evidence="1" id="KW-0812">Transmembrane</keyword>
<dbReference type="OrthoDB" id="853941at2"/>
<evidence type="ECO:0000313" key="3">
    <source>
        <dbReference type="Proteomes" id="UP000245466"/>
    </source>
</evidence>
<dbReference type="Proteomes" id="UP000245466">
    <property type="component" value="Unassembled WGS sequence"/>
</dbReference>
<evidence type="ECO:0000256" key="1">
    <source>
        <dbReference type="SAM" id="Phobius"/>
    </source>
</evidence>
<keyword evidence="1" id="KW-1133">Transmembrane helix</keyword>
<feature type="transmembrane region" description="Helical" evidence="1">
    <location>
        <begin position="6"/>
        <end position="30"/>
    </location>
</feature>